<protein>
    <submittedName>
        <fullName evidence="3">Uncharacterized protein</fullName>
    </submittedName>
</protein>
<dbReference type="InterPro" id="IPR036188">
    <property type="entry name" value="FAD/NAD-bd_sf"/>
</dbReference>
<keyword evidence="4" id="KW-1185">Reference proteome</keyword>
<name>A0A402CSS1_9BACT</name>
<evidence type="ECO:0000313" key="4">
    <source>
        <dbReference type="Proteomes" id="UP000287394"/>
    </source>
</evidence>
<dbReference type="KEGG" id="ccot:CCAX7_30290"/>
<dbReference type="Gene3D" id="3.50.50.60">
    <property type="entry name" value="FAD/NAD(P)-binding domain"/>
    <property type="match status" value="1"/>
</dbReference>
<dbReference type="PRINTS" id="PR00368">
    <property type="entry name" value="FADPNR"/>
</dbReference>
<keyword evidence="1" id="KW-0285">Flavoprotein</keyword>
<dbReference type="EMBL" id="AP025739">
    <property type="protein sequence ID" value="BDI30978.1"/>
    <property type="molecule type" value="Genomic_DNA"/>
</dbReference>
<keyword evidence="2" id="KW-0560">Oxidoreductase</keyword>
<dbReference type="SUPFAM" id="SSF51905">
    <property type="entry name" value="FAD/NAD(P)-binding domain"/>
    <property type="match status" value="1"/>
</dbReference>
<proteinExistence type="predicted"/>
<evidence type="ECO:0000256" key="1">
    <source>
        <dbReference type="ARBA" id="ARBA00022630"/>
    </source>
</evidence>
<dbReference type="AlphaFoldDB" id="A0A402CSS1"/>
<dbReference type="PANTHER" id="PTHR48105">
    <property type="entry name" value="THIOREDOXIN REDUCTASE 1-RELATED-RELATED"/>
    <property type="match status" value="1"/>
</dbReference>
<reference evidence="3 4" key="1">
    <citation type="journal article" date="2019" name="Int. J. Syst. Evol. Microbiol.">
        <title>Capsulimonas corticalis gen. nov., sp. nov., an aerobic capsulated bacterium, of a novel bacterial order, Capsulimonadales ord. nov., of the class Armatimonadia of the phylum Armatimonadetes.</title>
        <authorList>
            <person name="Li J."/>
            <person name="Kudo C."/>
            <person name="Tonouchi A."/>
        </authorList>
    </citation>
    <scope>NUCLEOTIDE SEQUENCE [LARGE SCALE GENOMIC DNA]</scope>
    <source>
        <strain evidence="3 4">AX-7</strain>
    </source>
</reference>
<evidence type="ECO:0000313" key="3">
    <source>
        <dbReference type="EMBL" id="BDI30978.1"/>
    </source>
</evidence>
<sequence length="336" mass="36088">MPDLLDLFIVGAGPAGLAAACAAQDAGLTYLVVERQGVVQSLVDHPQQIQYFSPSDEMAIGGVPFFAPGGHKPTREQALAYYRAVAATRKLNLATWEEVIAAERVGEPAANEGFLIKTQRRIAGEGETRVWRARTLLVCAGTFPNPRPLRVPGAHLPKVLARLADPTPYFGRDVLVVGGGNSAATAGMTLAEAGARVTVAMRRAPVDFQNHLRPFIVRDLNIMAEEKRLTLLTNVCVAGVGSKSVHLVPVTGSEPAFELPNDFVFAMLGHTADMTLFHRLGLPLADDGLPIYDDETAETPTPGIYVAGSLSRANIILESRRRAVEIVERLVKLRGA</sequence>
<dbReference type="PRINTS" id="PR00469">
    <property type="entry name" value="PNDRDTASEII"/>
</dbReference>
<accession>A0A402CSS1</accession>
<dbReference type="GO" id="GO:0016491">
    <property type="term" value="F:oxidoreductase activity"/>
    <property type="evidence" value="ECO:0007669"/>
    <property type="project" value="UniProtKB-KW"/>
</dbReference>
<dbReference type="RefSeq" id="WP_119320445.1">
    <property type="nucleotide sequence ID" value="NZ_AP025739.1"/>
</dbReference>
<dbReference type="InterPro" id="IPR050097">
    <property type="entry name" value="Ferredoxin-NADP_redctase_2"/>
</dbReference>
<organism evidence="3 4">
    <name type="scientific">Capsulimonas corticalis</name>
    <dbReference type="NCBI Taxonomy" id="2219043"/>
    <lineage>
        <taxon>Bacteria</taxon>
        <taxon>Bacillati</taxon>
        <taxon>Armatimonadota</taxon>
        <taxon>Armatimonadia</taxon>
        <taxon>Capsulimonadales</taxon>
        <taxon>Capsulimonadaceae</taxon>
        <taxon>Capsulimonas</taxon>
    </lineage>
</organism>
<evidence type="ECO:0000256" key="2">
    <source>
        <dbReference type="ARBA" id="ARBA00023002"/>
    </source>
</evidence>
<dbReference type="Pfam" id="PF13738">
    <property type="entry name" value="Pyr_redox_3"/>
    <property type="match status" value="1"/>
</dbReference>
<gene>
    <name evidence="3" type="ORF">CCAX7_30290</name>
</gene>
<dbReference type="FunCoup" id="A0A402CSS1">
    <property type="interactions" value="1"/>
</dbReference>
<dbReference type="OrthoDB" id="9778740at2"/>
<dbReference type="Proteomes" id="UP000287394">
    <property type="component" value="Chromosome"/>
</dbReference>